<evidence type="ECO:0000313" key="10">
    <source>
        <dbReference type="Proteomes" id="UP000605970"/>
    </source>
</evidence>
<organism evidence="9 10">
    <name type="scientific">Meloidogyne graminicola</name>
    <dbReference type="NCBI Taxonomy" id="189291"/>
    <lineage>
        <taxon>Eukaryota</taxon>
        <taxon>Metazoa</taxon>
        <taxon>Ecdysozoa</taxon>
        <taxon>Nematoda</taxon>
        <taxon>Chromadorea</taxon>
        <taxon>Rhabditida</taxon>
        <taxon>Tylenchina</taxon>
        <taxon>Tylenchomorpha</taxon>
        <taxon>Tylenchoidea</taxon>
        <taxon>Meloidogynidae</taxon>
        <taxon>Meloidogyninae</taxon>
        <taxon>Meloidogyne</taxon>
    </lineage>
</organism>
<protein>
    <submittedName>
        <fullName evidence="9">Uncharacterized protein</fullName>
    </submittedName>
</protein>
<evidence type="ECO:0000256" key="7">
    <source>
        <dbReference type="PROSITE-ProRule" id="PRU00124"/>
    </source>
</evidence>
<feature type="disulfide bond" evidence="7">
    <location>
        <begin position="596"/>
        <end position="611"/>
    </location>
</feature>
<dbReference type="PROSITE" id="PS50068">
    <property type="entry name" value="LDLRA_2"/>
    <property type="match status" value="7"/>
</dbReference>
<feature type="transmembrane region" description="Helical" evidence="8">
    <location>
        <begin position="81"/>
        <end position="109"/>
    </location>
</feature>
<dbReference type="SMART" id="SM00192">
    <property type="entry name" value="LDLa"/>
    <property type="match status" value="8"/>
</dbReference>
<dbReference type="CDD" id="cd00112">
    <property type="entry name" value="LDLa"/>
    <property type="match status" value="6"/>
</dbReference>
<dbReference type="PANTHER" id="PTHR24270">
    <property type="entry name" value="LOW-DENSITY LIPOPROTEIN RECEPTOR-RELATED"/>
    <property type="match status" value="1"/>
</dbReference>
<evidence type="ECO:0000256" key="2">
    <source>
        <dbReference type="ARBA" id="ARBA00022692"/>
    </source>
</evidence>
<proteinExistence type="predicted"/>
<feature type="disulfide bond" evidence="7">
    <location>
        <begin position="386"/>
        <end position="401"/>
    </location>
</feature>
<keyword evidence="6 7" id="KW-1015">Disulfide bond</keyword>
<dbReference type="Gene3D" id="4.10.400.10">
    <property type="entry name" value="Low-density Lipoprotein Receptor"/>
    <property type="match status" value="6"/>
</dbReference>
<comment type="caution">
    <text evidence="7">Lacks conserved residue(s) required for the propagation of feature annotation.</text>
</comment>
<dbReference type="Proteomes" id="UP000605970">
    <property type="component" value="Unassembled WGS sequence"/>
</dbReference>
<dbReference type="AlphaFoldDB" id="A0A8S9ZB78"/>
<name>A0A8S9ZB78_9BILA</name>
<evidence type="ECO:0000256" key="4">
    <source>
        <dbReference type="ARBA" id="ARBA00022989"/>
    </source>
</evidence>
<feature type="disulfide bond" evidence="7">
    <location>
        <begin position="558"/>
        <end position="573"/>
    </location>
</feature>
<evidence type="ECO:0000256" key="6">
    <source>
        <dbReference type="ARBA" id="ARBA00023157"/>
    </source>
</evidence>
<comment type="caution">
    <text evidence="9">The sequence shown here is derived from an EMBL/GenBank/DDBJ whole genome shotgun (WGS) entry which is preliminary data.</text>
</comment>
<dbReference type="SUPFAM" id="SSF57424">
    <property type="entry name" value="LDL receptor-like module"/>
    <property type="match status" value="5"/>
</dbReference>
<keyword evidence="10" id="KW-1185">Reference proteome</keyword>
<reference evidence="9" key="1">
    <citation type="journal article" date="2020" name="Ecol. Evol.">
        <title>Genome structure and content of the rice root-knot nematode (Meloidogyne graminicola).</title>
        <authorList>
            <person name="Phan N.T."/>
            <person name="Danchin E.G.J."/>
            <person name="Klopp C."/>
            <person name="Perfus-Barbeoch L."/>
            <person name="Kozlowski D.K."/>
            <person name="Koutsovoulos G.D."/>
            <person name="Lopez-Roques C."/>
            <person name="Bouchez O."/>
            <person name="Zahm M."/>
            <person name="Besnard G."/>
            <person name="Bellafiore S."/>
        </authorList>
    </citation>
    <scope>NUCLEOTIDE SEQUENCE</scope>
    <source>
        <strain evidence="9">VN-18</strain>
    </source>
</reference>
<dbReference type="Gene3D" id="4.10.1220.10">
    <property type="entry name" value="EGF-type module"/>
    <property type="match status" value="1"/>
</dbReference>
<evidence type="ECO:0000256" key="5">
    <source>
        <dbReference type="ARBA" id="ARBA00023136"/>
    </source>
</evidence>
<gene>
    <name evidence="9" type="ORF">Mgra_00009509</name>
</gene>
<dbReference type="InterPro" id="IPR036055">
    <property type="entry name" value="LDL_receptor-like_sf"/>
</dbReference>
<evidence type="ECO:0000256" key="1">
    <source>
        <dbReference type="ARBA" id="ARBA00004167"/>
    </source>
</evidence>
<keyword evidence="3" id="KW-0677">Repeat</keyword>
<keyword evidence="2 8" id="KW-0812">Transmembrane</keyword>
<dbReference type="OrthoDB" id="10062665at2759"/>
<dbReference type="EMBL" id="JABEBT010000162">
    <property type="protein sequence ID" value="KAF7627195.1"/>
    <property type="molecule type" value="Genomic_DNA"/>
</dbReference>
<dbReference type="InterPro" id="IPR050685">
    <property type="entry name" value="LDLR"/>
</dbReference>
<feature type="disulfide bond" evidence="7">
    <location>
        <begin position="205"/>
        <end position="220"/>
    </location>
</feature>
<comment type="subcellular location">
    <subcellularLocation>
        <location evidence="1">Membrane</location>
        <topology evidence="1">Single-pass membrane protein</topology>
    </subcellularLocation>
</comment>
<dbReference type="GO" id="GO:0016192">
    <property type="term" value="P:vesicle-mediated transport"/>
    <property type="evidence" value="ECO:0007669"/>
    <property type="project" value="UniProtKB-ARBA"/>
</dbReference>
<dbReference type="InterPro" id="IPR002172">
    <property type="entry name" value="LDrepeatLR_classA_rpt"/>
</dbReference>
<feature type="disulfide bond" evidence="7">
    <location>
        <begin position="303"/>
        <end position="318"/>
    </location>
</feature>
<sequence>MDAGSYEIHGAVLSPQSVQPVTRGAAGKKNVEPIEFNLTEHADTSTNKRNRNHGLRPTLWEDFQYRADNFKFWLSTRCCTCLSFVPSLALVLISAVLIMLLVATIPLAFALTYSSPQVGNIDNKASENDGLSSDNVNGDKQFTFFVDREHSSWPELKEVLKYQDWEEHTPLQTTEFLPKNITSCTVYGFSCTSQPHIVISKNRRCDGYPDCEDKSDEIDCHECQTTLSCPASTVNKNSRRKICLVGQHLCDANKHCPGAEDETVYCHRIFTLTLALHINGNVCAKDEYRCKDSAMCIPNLAVCDGENHCPLGDDEHNCSKCNGESKMCGDLHNGICLAKRLLCDGFVDCHFDGSDEKDCNCASCSSKFSALCNGTKKMCISKSSVCDGNLDCPDGEDEHGCPGVCLRAKDLSSLNNNRVNLENVNTTNHLRSVQCSDGHLHEWEQACGGLLVGCRFDCEACNHAIAFRCHSLRSLKKNNSSGNETNDTSKVNEAKTVISEKRFPECIHRSLVCDGKLDCSDGSDELECSCNAAGMNECNQHFKAKVAMRRCYPDAQKCDGYSDCIGGEDERKCTNCSNGAFLCRTEGRCVPSVARCNGVPDCLDESDEMNCTCEECSQHSEQMYMCEAANRCYPMNKVCSPYSLCKNATRMDKMFCAIRGHEYF</sequence>
<dbReference type="PRINTS" id="PR00261">
    <property type="entry name" value="LDLRECEPTOR"/>
</dbReference>
<evidence type="ECO:0000256" key="8">
    <source>
        <dbReference type="SAM" id="Phobius"/>
    </source>
</evidence>
<dbReference type="Pfam" id="PF00057">
    <property type="entry name" value="Ldl_recept_a"/>
    <property type="match status" value="5"/>
</dbReference>
<evidence type="ECO:0000256" key="3">
    <source>
        <dbReference type="ARBA" id="ARBA00022737"/>
    </source>
</evidence>
<feature type="disulfide bond" evidence="7">
    <location>
        <begin position="513"/>
        <end position="528"/>
    </location>
</feature>
<keyword evidence="4 8" id="KW-1133">Transmembrane helix</keyword>
<keyword evidence="5 8" id="KW-0472">Membrane</keyword>
<accession>A0A8S9ZB78</accession>
<dbReference type="PANTHER" id="PTHR24270:SF63">
    <property type="entry name" value="TERRIBLY REDUCED OPTIC LOBES, ISOFORM B"/>
    <property type="match status" value="1"/>
</dbReference>
<dbReference type="GO" id="GO:0005886">
    <property type="term" value="C:plasma membrane"/>
    <property type="evidence" value="ECO:0007669"/>
    <property type="project" value="TreeGrafter"/>
</dbReference>
<evidence type="ECO:0000313" key="9">
    <source>
        <dbReference type="EMBL" id="KAF7627195.1"/>
    </source>
</evidence>